<dbReference type="PANTHER" id="PTHR42194">
    <property type="entry name" value="UPF0276 PROTEIN HI_1600"/>
    <property type="match status" value="1"/>
</dbReference>
<name>A0A7Y4H680_9BRAD</name>
<dbReference type="AlphaFoldDB" id="A0A7Y4H680"/>
<dbReference type="HAMAP" id="MF_00697">
    <property type="entry name" value="UPF0276"/>
    <property type="match status" value="1"/>
</dbReference>
<gene>
    <name evidence="2" type="ORF">HCN50_14720</name>
</gene>
<dbReference type="RefSeq" id="WP_171710364.1">
    <property type="nucleotide sequence ID" value="NZ_JAAVLW010000004.1"/>
</dbReference>
<evidence type="ECO:0000313" key="2">
    <source>
        <dbReference type="EMBL" id="NOJ47487.1"/>
    </source>
</evidence>
<comment type="caution">
    <text evidence="2">The sequence shown here is derived from an EMBL/GenBank/DDBJ whole genome shotgun (WGS) entry which is preliminary data.</text>
</comment>
<sequence>MNVASRLPDTSAAALAERLTASARPPFLGFGLGLRHQHYDEILGGTPPIDWFEVISENYMLPGGRPLRTLDRVRERYPVVMHGVSMSIASTAPPNFEYLQALKDLARRVEPKWVSDHLCWTGVHGKNLHDLLPIPYTEEALDHVVSRVQLVQDFLGRAIVLENVSTYVQFANSEMTEWEFLAELSRRSGCWLLFDVNNVYVSAFNHGYDPITFLNGIPADRVVQFHIAGHSHMGTHIVDTHDHPVCEDVWDLYAAALRRFGRVSTMIERDDNIPPVDELLLEVARTREMAEKILPTGKQTG</sequence>
<dbReference type="SUPFAM" id="SSF51658">
    <property type="entry name" value="Xylose isomerase-like"/>
    <property type="match status" value="1"/>
</dbReference>
<comment type="similarity">
    <text evidence="1">Belongs to the UPF0276 family.</text>
</comment>
<evidence type="ECO:0000256" key="1">
    <source>
        <dbReference type="HAMAP-Rule" id="MF_00697"/>
    </source>
</evidence>
<dbReference type="InterPro" id="IPR036237">
    <property type="entry name" value="Xyl_isomerase-like_sf"/>
</dbReference>
<keyword evidence="3" id="KW-1185">Reference proteome</keyword>
<dbReference type="NCBIfam" id="NF003818">
    <property type="entry name" value="PRK05409.1"/>
    <property type="match status" value="1"/>
</dbReference>
<dbReference type="Proteomes" id="UP000528734">
    <property type="component" value="Unassembled WGS sequence"/>
</dbReference>
<accession>A0A7Y4H680</accession>
<protein>
    <recommendedName>
        <fullName evidence="1">UPF0276 protein HCN50_14720</fullName>
    </recommendedName>
</protein>
<dbReference type="Pfam" id="PF05114">
    <property type="entry name" value="MbnB_TglH_ChrH"/>
    <property type="match status" value="1"/>
</dbReference>
<dbReference type="EMBL" id="JAAVLW010000004">
    <property type="protein sequence ID" value="NOJ47487.1"/>
    <property type="molecule type" value="Genomic_DNA"/>
</dbReference>
<dbReference type="Gene3D" id="3.20.20.150">
    <property type="entry name" value="Divalent-metal-dependent TIM barrel enzymes"/>
    <property type="match status" value="1"/>
</dbReference>
<organism evidence="2 3">
    <name type="scientific">Bradyrhizobium archetypum</name>
    <dbReference type="NCBI Taxonomy" id="2721160"/>
    <lineage>
        <taxon>Bacteria</taxon>
        <taxon>Pseudomonadati</taxon>
        <taxon>Pseudomonadota</taxon>
        <taxon>Alphaproteobacteria</taxon>
        <taxon>Hyphomicrobiales</taxon>
        <taxon>Nitrobacteraceae</taxon>
        <taxon>Bradyrhizobium</taxon>
    </lineage>
</organism>
<dbReference type="InterPro" id="IPR007801">
    <property type="entry name" value="MbnB/TglH/ChrH"/>
</dbReference>
<evidence type="ECO:0000313" key="3">
    <source>
        <dbReference type="Proteomes" id="UP000528734"/>
    </source>
</evidence>
<proteinExistence type="inferred from homology"/>
<dbReference type="PANTHER" id="PTHR42194:SF1">
    <property type="entry name" value="UPF0276 PROTEIN HI_1600"/>
    <property type="match status" value="1"/>
</dbReference>
<reference evidence="2 3" key="1">
    <citation type="submission" date="2020-03" db="EMBL/GenBank/DDBJ databases">
        <title>Bradyrhizobium diversity isolated from nodules of Muelleranthus trifoliolatus.</title>
        <authorList>
            <person name="Klepa M."/>
            <person name="Helene L."/>
            <person name="Hungria M."/>
        </authorList>
    </citation>
    <scope>NUCLEOTIDE SEQUENCE [LARGE SCALE GENOMIC DNA]</scope>
    <source>
        <strain evidence="2 3">WSM 1744</strain>
    </source>
</reference>